<proteinExistence type="predicted"/>
<name>A0ACB8YJK3_ARCLA</name>
<sequence>MPSPSRHWTPCPSPFIETRVLKLEGLKPGRLELWKQQRRNRELSCEEVVDRPQPSERIKELLLVCSPSLDHSTKRLSQIVNGEWCNVDIVCEDQV</sequence>
<gene>
    <name evidence="1" type="ORF">L6452_34499</name>
</gene>
<comment type="caution">
    <text evidence="1">The sequence shown here is derived from an EMBL/GenBank/DDBJ whole genome shotgun (WGS) entry which is preliminary data.</text>
</comment>
<dbReference type="EMBL" id="CM042058">
    <property type="protein sequence ID" value="KAI3685260.1"/>
    <property type="molecule type" value="Genomic_DNA"/>
</dbReference>
<organism evidence="1 2">
    <name type="scientific">Arctium lappa</name>
    <name type="common">Greater burdock</name>
    <name type="synonym">Lappa major</name>
    <dbReference type="NCBI Taxonomy" id="4217"/>
    <lineage>
        <taxon>Eukaryota</taxon>
        <taxon>Viridiplantae</taxon>
        <taxon>Streptophyta</taxon>
        <taxon>Embryophyta</taxon>
        <taxon>Tracheophyta</taxon>
        <taxon>Spermatophyta</taxon>
        <taxon>Magnoliopsida</taxon>
        <taxon>eudicotyledons</taxon>
        <taxon>Gunneridae</taxon>
        <taxon>Pentapetalae</taxon>
        <taxon>asterids</taxon>
        <taxon>campanulids</taxon>
        <taxon>Asterales</taxon>
        <taxon>Asteraceae</taxon>
        <taxon>Carduoideae</taxon>
        <taxon>Cardueae</taxon>
        <taxon>Arctiinae</taxon>
        <taxon>Arctium</taxon>
    </lineage>
</organism>
<reference evidence="1 2" key="2">
    <citation type="journal article" date="2022" name="Mol. Ecol. Resour.">
        <title>The genomes of chicory, endive, great burdock and yacon provide insights into Asteraceae paleo-polyploidization history and plant inulin production.</title>
        <authorList>
            <person name="Fan W."/>
            <person name="Wang S."/>
            <person name="Wang H."/>
            <person name="Wang A."/>
            <person name="Jiang F."/>
            <person name="Liu H."/>
            <person name="Zhao H."/>
            <person name="Xu D."/>
            <person name="Zhang Y."/>
        </authorList>
    </citation>
    <scope>NUCLEOTIDE SEQUENCE [LARGE SCALE GENOMIC DNA]</scope>
    <source>
        <strain evidence="2">cv. Niubang</strain>
    </source>
</reference>
<accession>A0ACB8YJK3</accession>
<evidence type="ECO:0000313" key="2">
    <source>
        <dbReference type="Proteomes" id="UP001055879"/>
    </source>
</evidence>
<protein>
    <submittedName>
        <fullName evidence="1">Uncharacterized protein</fullName>
    </submittedName>
</protein>
<reference evidence="2" key="1">
    <citation type="journal article" date="2022" name="Mol. Ecol. Resour.">
        <title>The genomes of chicory, endive, great burdock and yacon provide insights into Asteraceae palaeo-polyploidization history and plant inulin production.</title>
        <authorList>
            <person name="Fan W."/>
            <person name="Wang S."/>
            <person name="Wang H."/>
            <person name="Wang A."/>
            <person name="Jiang F."/>
            <person name="Liu H."/>
            <person name="Zhao H."/>
            <person name="Xu D."/>
            <person name="Zhang Y."/>
        </authorList>
    </citation>
    <scope>NUCLEOTIDE SEQUENCE [LARGE SCALE GENOMIC DNA]</scope>
    <source>
        <strain evidence="2">cv. Niubang</strain>
    </source>
</reference>
<dbReference type="Proteomes" id="UP001055879">
    <property type="component" value="Linkage Group LG12"/>
</dbReference>
<keyword evidence="2" id="KW-1185">Reference proteome</keyword>
<evidence type="ECO:0000313" key="1">
    <source>
        <dbReference type="EMBL" id="KAI3685260.1"/>
    </source>
</evidence>